<keyword evidence="3" id="KW-1185">Reference proteome</keyword>
<protein>
    <submittedName>
        <fullName evidence="2">Uncharacterized protein</fullName>
    </submittedName>
</protein>
<dbReference type="AlphaFoldDB" id="A0A5A8C7C0"/>
<proteinExistence type="predicted"/>
<reference evidence="2 3" key="1">
    <citation type="submission" date="2019-07" db="EMBL/GenBank/DDBJ databases">
        <title>Genomes of Cafeteria roenbergensis.</title>
        <authorList>
            <person name="Fischer M.G."/>
            <person name="Hackl T."/>
            <person name="Roman M."/>
        </authorList>
    </citation>
    <scope>NUCLEOTIDE SEQUENCE [LARGE SCALE GENOMIC DNA]</scope>
    <source>
        <strain evidence="2 3">BVI</strain>
    </source>
</reference>
<feature type="transmembrane region" description="Helical" evidence="1">
    <location>
        <begin position="21"/>
        <end position="46"/>
    </location>
</feature>
<evidence type="ECO:0000256" key="1">
    <source>
        <dbReference type="SAM" id="Phobius"/>
    </source>
</evidence>
<dbReference type="Proteomes" id="UP000323011">
    <property type="component" value="Unassembled WGS sequence"/>
</dbReference>
<feature type="transmembrane region" description="Helical" evidence="1">
    <location>
        <begin position="66"/>
        <end position="93"/>
    </location>
</feature>
<evidence type="ECO:0000313" key="3">
    <source>
        <dbReference type="Proteomes" id="UP000323011"/>
    </source>
</evidence>
<organism evidence="2 3">
    <name type="scientific">Cafeteria roenbergensis</name>
    <name type="common">Marine flagellate</name>
    <dbReference type="NCBI Taxonomy" id="33653"/>
    <lineage>
        <taxon>Eukaryota</taxon>
        <taxon>Sar</taxon>
        <taxon>Stramenopiles</taxon>
        <taxon>Bigyra</taxon>
        <taxon>Opalozoa</taxon>
        <taxon>Bicosoecida</taxon>
        <taxon>Cafeteriaceae</taxon>
        <taxon>Cafeteria</taxon>
    </lineage>
</organism>
<feature type="transmembrane region" description="Helical" evidence="1">
    <location>
        <begin position="105"/>
        <end position="123"/>
    </location>
</feature>
<evidence type="ECO:0000313" key="2">
    <source>
        <dbReference type="EMBL" id="KAA0148913.1"/>
    </source>
</evidence>
<keyword evidence="1" id="KW-1133">Transmembrane helix</keyword>
<comment type="caution">
    <text evidence="2">The sequence shown here is derived from an EMBL/GenBank/DDBJ whole genome shotgun (WGS) entry which is preliminary data.</text>
</comment>
<gene>
    <name evidence="2" type="ORF">FNF29_06387</name>
</gene>
<keyword evidence="1" id="KW-0472">Membrane</keyword>
<accession>A0A5A8C7C0</accession>
<name>A0A5A8C7C0_CAFRO</name>
<keyword evidence="1" id="KW-0812">Transmembrane</keyword>
<feature type="transmembrane region" description="Helical" evidence="1">
    <location>
        <begin position="143"/>
        <end position="169"/>
    </location>
</feature>
<dbReference type="EMBL" id="VLTN01000048">
    <property type="protein sequence ID" value="KAA0148913.1"/>
    <property type="molecule type" value="Genomic_DNA"/>
</dbReference>
<sequence length="172" mass="18820">MRDINMPTRLAEEARASFWKATLKVSAISTCIATACMSAIYGPLLGFAVAEGDLCPDPHLASEMRFLSVGLALIGLLSPIVILCGCMLPITLCLGDISESKVQRYFFILRLLGNGVLFGWSIYGMSFVYTNPLIDTCLDPVRTYTFVMMIINLVGWSLLCCCNCLVLVLDAM</sequence>